<evidence type="ECO:0000313" key="1">
    <source>
        <dbReference type="EMBL" id="KAG2268381.1"/>
    </source>
</evidence>
<name>A0A8X7U8P4_BRACI</name>
<keyword evidence="2" id="KW-1185">Reference proteome</keyword>
<dbReference type="EMBL" id="JAAMPC010000013">
    <property type="protein sequence ID" value="KAG2268381.1"/>
    <property type="molecule type" value="Genomic_DNA"/>
</dbReference>
<reference evidence="1 2" key="1">
    <citation type="submission" date="2020-02" db="EMBL/GenBank/DDBJ databases">
        <authorList>
            <person name="Ma Q."/>
            <person name="Huang Y."/>
            <person name="Song X."/>
            <person name="Pei D."/>
        </authorList>
    </citation>
    <scope>NUCLEOTIDE SEQUENCE [LARGE SCALE GENOMIC DNA]</scope>
    <source>
        <strain evidence="1">Sxm20200214</strain>
        <tissue evidence="1">Leaf</tissue>
    </source>
</reference>
<evidence type="ECO:0000313" key="2">
    <source>
        <dbReference type="Proteomes" id="UP000886595"/>
    </source>
</evidence>
<organism evidence="1 2">
    <name type="scientific">Brassica carinata</name>
    <name type="common">Ethiopian mustard</name>
    <name type="synonym">Abyssinian cabbage</name>
    <dbReference type="NCBI Taxonomy" id="52824"/>
    <lineage>
        <taxon>Eukaryota</taxon>
        <taxon>Viridiplantae</taxon>
        <taxon>Streptophyta</taxon>
        <taxon>Embryophyta</taxon>
        <taxon>Tracheophyta</taxon>
        <taxon>Spermatophyta</taxon>
        <taxon>Magnoliopsida</taxon>
        <taxon>eudicotyledons</taxon>
        <taxon>Gunneridae</taxon>
        <taxon>Pentapetalae</taxon>
        <taxon>rosids</taxon>
        <taxon>malvids</taxon>
        <taxon>Brassicales</taxon>
        <taxon>Brassicaceae</taxon>
        <taxon>Brassiceae</taxon>
        <taxon>Brassica</taxon>
    </lineage>
</organism>
<dbReference type="AlphaFoldDB" id="A0A8X7U8P4"/>
<proteinExistence type="predicted"/>
<protein>
    <submittedName>
        <fullName evidence="1">Uncharacterized protein</fullName>
    </submittedName>
</protein>
<accession>A0A8X7U8P4</accession>
<gene>
    <name evidence="1" type="ORF">Bca52824_062936</name>
</gene>
<dbReference type="OrthoDB" id="10250817at2759"/>
<dbReference type="Proteomes" id="UP000886595">
    <property type="component" value="Unassembled WGS sequence"/>
</dbReference>
<sequence>MELLEEYKRLAKSFSNMKGLKMPRNGDMSSNKNAQQLMSKVIPPQMLQQFGGMSGLQNLMKQMGTKI</sequence>
<comment type="caution">
    <text evidence="1">The sequence shown here is derived from an EMBL/GenBank/DDBJ whole genome shotgun (WGS) entry which is preliminary data.</text>
</comment>